<organism evidence="1 2">
    <name type="scientific">Arabis alpina</name>
    <name type="common">Alpine rock-cress</name>
    <dbReference type="NCBI Taxonomy" id="50452"/>
    <lineage>
        <taxon>Eukaryota</taxon>
        <taxon>Viridiplantae</taxon>
        <taxon>Streptophyta</taxon>
        <taxon>Embryophyta</taxon>
        <taxon>Tracheophyta</taxon>
        <taxon>Spermatophyta</taxon>
        <taxon>Magnoliopsida</taxon>
        <taxon>eudicotyledons</taxon>
        <taxon>Gunneridae</taxon>
        <taxon>Pentapetalae</taxon>
        <taxon>rosids</taxon>
        <taxon>malvids</taxon>
        <taxon>Brassicales</taxon>
        <taxon>Brassicaceae</taxon>
        <taxon>Arabideae</taxon>
        <taxon>Arabis</taxon>
    </lineage>
</organism>
<sequence length="57" mass="6771">MFRLCSSLFVVLHHIFLAWALILRFRWFCVRRSRSCAASECLVCDLWYQVDMSSLAL</sequence>
<dbReference type="Gramene" id="KFK23166">
    <property type="protein sequence ID" value="KFK23166"/>
    <property type="gene ID" value="AALP_AAs73675U000200"/>
</dbReference>
<protein>
    <submittedName>
        <fullName evidence="1">Uncharacterized protein</fullName>
    </submittedName>
</protein>
<name>A0A087FZW4_ARAAL</name>
<dbReference type="EMBL" id="KL981911">
    <property type="protein sequence ID" value="KFK23166.1"/>
    <property type="molecule type" value="Genomic_DNA"/>
</dbReference>
<proteinExistence type="predicted"/>
<dbReference type="Proteomes" id="UP000029120">
    <property type="component" value="Unassembled WGS sequence"/>
</dbReference>
<keyword evidence="2" id="KW-1185">Reference proteome</keyword>
<reference evidence="2" key="1">
    <citation type="journal article" date="2015" name="Nat. Plants">
        <title>Genome expansion of Arabis alpina linked with retrotransposition and reduced symmetric DNA methylation.</title>
        <authorList>
            <person name="Willing E.M."/>
            <person name="Rawat V."/>
            <person name="Mandakova T."/>
            <person name="Maumus F."/>
            <person name="James G.V."/>
            <person name="Nordstroem K.J."/>
            <person name="Becker C."/>
            <person name="Warthmann N."/>
            <person name="Chica C."/>
            <person name="Szarzynska B."/>
            <person name="Zytnicki M."/>
            <person name="Albani M.C."/>
            <person name="Kiefer C."/>
            <person name="Bergonzi S."/>
            <person name="Castaings L."/>
            <person name="Mateos J.L."/>
            <person name="Berns M.C."/>
            <person name="Bujdoso N."/>
            <person name="Piofczyk T."/>
            <person name="de Lorenzo L."/>
            <person name="Barrero-Sicilia C."/>
            <person name="Mateos I."/>
            <person name="Piednoel M."/>
            <person name="Hagmann J."/>
            <person name="Chen-Min-Tao R."/>
            <person name="Iglesias-Fernandez R."/>
            <person name="Schuster S.C."/>
            <person name="Alonso-Blanco C."/>
            <person name="Roudier F."/>
            <person name="Carbonero P."/>
            <person name="Paz-Ares J."/>
            <person name="Davis S.J."/>
            <person name="Pecinka A."/>
            <person name="Quesneville H."/>
            <person name="Colot V."/>
            <person name="Lysak M.A."/>
            <person name="Weigel D."/>
            <person name="Coupland G."/>
            <person name="Schneeberger K."/>
        </authorList>
    </citation>
    <scope>NUCLEOTIDE SEQUENCE [LARGE SCALE GENOMIC DNA]</scope>
    <source>
        <strain evidence="2">cv. Pajares</strain>
    </source>
</reference>
<evidence type="ECO:0000313" key="2">
    <source>
        <dbReference type="Proteomes" id="UP000029120"/>
    </source>
</evidence>
<dbReference type="AlphaFoldDB" id="A0A087FZW4"/>
<evidence type="ECO:0000313" key="1">
    <source>
        <dbReference type="EMBL" id="KFK23166.1"/>
    </source>
</evidence>
<gene>
    <name evidence="1" type="ORF">AALP_AAs73675U000200</name>
</gene>
<accession>A0A087FZW4</accession>